<dbReference type="SMART" id="SM00320">
    <property type="entry name" value="WD40"/>
    <property type="match status" value="4"/>
</dbReference>
<dbReference type="InterPro" id="IPR053299">
    <property type="entry name" value="ASTRA_WD_repeat"/>
</dbReference>
<dbReference type="PANTHER" id="PTHR44156">
    <property type="entry name" value="SUPERNUMERARY LIMBS, ISOFORM B-RELATED"/>
    <property type="match status" value="1"/>
</dbReference>
<keyword evidence="1 3" id="KW-0853">WD repeat</keyword>
<name>A0A9W9XAD9_9EURO</name>
<reference evidence="5" key="2">
    <citation type="journal article" date="2023" name="IMA Fungus">
        <title>Comparative genomic study of the Penicillium genus elucidates a diverse pangenome and 15 lateral gene transfer events.</title>
        <authorList>
            <person name="Petersen C."/>
            <person name="Sorensen T."/>
            <person name="Nielsen M.R."/>
            <person name="Sondergaard T.E."/>
            <person name="Sorensen J.L."/>
            <person name="Fitzpatrick D.A."/>
            <person name="Frisvad J.C."/>
            <person name="Nielsen K.L."/>
        </authorList>
    </citation>
    <scope>NUCLEOTIDE SEQUENCE</scope>
    <source>
        <strain evidence="5">IBT 17660</strain>
    </source>
</reference>
<sequence length="701" mass="75875">MTPDREIAGPANPNPTNLTSDASTNALPVDIGFDDIESDTGVIDSDADADLIDLHSDIKVTGRVRFDAEVRYEPPNLSSNDTDSIEHHSDDGTDVVATDESSTEGSTDDSVDSTSTDPIETESDNDGHGHVRNEGVVGMTGGQYTTESSSASKESSEPDSDNGAMGFNRRDLIHWFAADLGPRFKPRPRLPVRSVPFTPVDIVEYIQSIPEPEPTSVASMPPDTVEDTQATPDPEAKGVASIPQDTTEDNKSNSGAEAGSVACSPDAVNVTKSSSRSDTTKSGSVPPNTVLAAIKLHETGWTWSSGAHLPQRFLAGPGQLRTVAHETKMIKKGITIMGWVGCGLYLLYRRDSTDLLGEETTELTAYHEPSGSHRVLRMNLLAWNDVAFYAMASLEDHEAFVTGHHSGYVAIWDVRRGYTQYSLRGIRDTVSCIVTEKNLIVAGSFDGSICVWDLTNRTTADASLTLKGHTGTVMCLKLHGKYLVSGGSDREARVWDLETGQCNHVLGGHTKAVRFVCVNEHAIVTAGADDIHYSESEIQIWLTNSEEFAAGYVEFGNLSMPLPAQWQRIGEPPPPGGKLSNCRRNGGSIMEWDVTSGKELMLNRQDSDGVVAMATSEKFVLVGKKSGLLYLLDRGGNAYYLPHRRPIGNLPGWDPGRVSGHRCIQVRWPCLPDHLACIMAHFDGITWGKVGGGSNVKVTRK</sequence>
<evidence type="ECO:0000256" key="3">
    <source>
        <dbReference type="PROSITE-ProRule" id="PRU00221"/>
    </source>
</evidence>
<dbReference type="EMBL" id="JAPWDO010000001">
    <property type="protein sequence ID" value="KAJ5486640.1"/>
    <property type="molecule type" value="Genomic_DNA"/>
</dbReference>
<comment type="caution">
    <text evidence="5">The sequence shown here is derived from an EMBL/GenBank/DDBJ whole genome shotgun (WGS) entry which is preliminary data.</text>
</comment>
<dbReference type="InterPro" id="IPR036322">
    <property type="entry name" value="WD40_repeat_dom_sf"/>
</dbReference>
<dbReference type="Pfam" id="PF00400">
    <property type="entry name" value="WD40"/>
    <property type="match status" value="2"/>
</dbReference>
<feature type="compositionally biased region" description="Low complexity" evidence="4">
    <location>
        <begin position="271"/>
        <end position="284"/>
    </location>
</feature>
<feature type="compositionally biased region" description="Polar residues" evidence="4">
    <location>
        <begin position="14"/>
        <end position="26"/>
    </location>
</feature>
<organism evidence="5 6">
    <name type="scientific">Penicillium desertorum</name>
    <dbReference type="NCBI Taxonomy" id="1303715"/>
    <lineage>
        <taxon>Eukaryota</taxon>
        <taxon>Fungi</taxon>
        <taxon>Dikarya</taxon>
        <taxon>Ascomycota</taxon>
        <taxon>Pezizomycotina</taxon>
        <taxon>Eurotiomycetes</taxon>
        <taxon>Eurotiomycetidae</taxon>
        <taxon>Eurotiales</taxon>
        <taxon>Aspergillaceae</taxon>
        <taxon>Penicillium</taxon>
    </lineage>
</organism>
<keyword evidence="2" id="KW-0677">Repeat</keyword>
<accession>A0A9W9XAD9</accession>
<dbReference type="PROSITE" id="PS00678">
    <property type="entry name" value="WD_REPEATS_1"/>
    <property type="match status" value="2"/>
</dbReference>
<protein>
    <submittedName>
        <fullName evidence="5">Uncharacterized protein</fullName>
    </submittedName>
</protein>
<gene>
    <name evidence="5" type="ORF">N7530_000940</name>
</gene>
<feature type="region of interest" description="Disordered" evidence="4">
    <location>
        <begin position="211"/>
        <end position="287"/>
    </location>
</feature>
<dbReference type="Proteomes" id="UP001147760">
    <property type="component" value="Unassembled WGS sequence"/>
</dbReference>
<feature type="repeat" description="WD" evidence="3">
    <location>
        <begin position="466"/>
        <end position="505"/>
    </location>
</feature>
<dbReference type="InterPro" id="IPR001680">
    <property type="entry name" value="WD40_rpt"/>
</dbReference>
<dbReference type="Gene3D" id="2.130.10.10">
    <property type="entry name" value="YVTN repeat-like/Quinoprotein amine dehydrogenase"/>
    <property type="match status" value="1"/>
</dbReference>
<feature type="region of interest" description="Disordered" evidence="4">
    <location>
        <begin position="71"/>
        <end position="166"/>
    </location>
</feature>
<evidence type="ECO:0000256" key="1">
    <source>
        <dbReference type="ARBA" id="ARBA00022574"/>
    </source>
</evidence>
<feature type="repeat" description="WD" evidence="3">
    <location>
        <begin position="423"/>
        <end position="462"/>
    </location>
</feature>
<evidence type="ECO:0000313" key="6">
    <source>
        <dbReference type="Proteomes" id="UP001147760"/>
    </source>
</evidence>
<dbReference type="InterPro" id="IPR015943">
    <property type="entry name" value="WD40/YVTN_repeat-like_dom_sf"/>
</dbReference>
<dbReference type="PROSITE" id="PS50294">
    <property type="entry name" value="WD_REPEATS_REGION"/>
    <property type="match status" value="1"/>
</dbReference>
<reference evidence="5" key="1">
    <citation type="submission" date="2022-12" db="EMBL/GenBank/DDBJ databases">
        <authorList>
            <person name="Petersen C."/>
        </authorList>
    </citation>
    <scope>NUCLEOTIDE SEQUENCE</scope>
    <source>
        <strain evidence="5">IBT 17660</strain>
    </source>
</reference>
<dbReference type="PROSITE" id="PS50082">
    <property type="entry name" value="WD_REPEATS_2"/>
    <property type="match status" value="2"/>
</dbReference>
<evidence type="ECO:0000313" key="5">
    <source>
        <dbReference type="EMBL" id="KAJ5486640.1"/>
    </source>
</evidence>
<dbReference type="InterPro" id="IPR019775">
    <property type="entry name" value="WD40_repeat_CS"/>
</dbReference>
<evidence type="ECO:0000256" key="2">
    <source>
        <dbReference type="ARBA" id="ARBA00022737"/>
    </source>
</evidence>
<feature type="region of interest" description="Disordered" evidence="4">
    <location>
        <begin position="1"/>
        <end position="26"/>
    </location>
</feature>
<evidence type="ECO:0000256" key="4">
    <source>
        <dbReference type="SAM" id="MobiDB-lite"/>
    </source>
</evidence>
<dbReference type="AlphaFoldDB" id="A0A9W9XAD9"/>
<dbReference type="SUPFAM" id="SSF50978">
    <property type="entry name" value="WD40 repeat-like"/>
    <property type="match status" value="1"/>
</dbReference>
<dbReference type="OrthoDB" id="4336147at2759"/>
<proteinExistence type="predicted"/>
<keyword evidence="6" id="KW-1185">Reference proteome</keyword>